<feature type="binding site" evidence="8">
    <location>
        <position position="63"/>
    </location>
    <ligand>
        <name>Zn(2+)</name>
        <dbReference type="ChEBI" id="CHEBI:29105"/>
        <label>1</label>
        <note>catalytic</note>
    </ligand>
</feature>
<comment type="cofactor">
    <cofactor evidence="8">
        <name>Zn(2+)</name>
        <dbReference type="ChEBI" id="CHEBI:29105"/>
    </cofactor>
    <text evidence="8">Binds 2 Zn(2+) ions.</text>
</comment>
<gene>
    <name evidence="8" type="primary">rnz</name>
    <name evidence="10" type="ORF">EII35_03505</name>
</gene>
<dbReference type="OrthoDB" id="9800940at2"/>
<keyword evidence="4 8" id="KW-0479">Metal-binding</keyword>
<name>A0A3P1WYQ2_9ACTN</name>
<evidence type="ECO:0000256" key="8">
    <source>
        <dbReference type="HAMAP-Rule" id="MF_01818"/>
    </source>
</evidence>
<comment type="catalytic activity">
    <reaction evidence="8">
        <text>Endonucleolytic cleavage of RNA, removing extra 3' nucleotides from tRNA precursor, generating 3' termini of tRNAs. A 3'-hydroxy group is left at the tRNA terminus and a 5'-phosphoryl group is left at the trailer molecule.</text>
        <dbReference type="EC" id="3.1.26.11"/>
    </reaction>
</comment>
<dbReference type="NCBIfam" id="NF000801">
    <property type="entry name" value="PRK00055.1-3"/>
    <property type="match status" value="1"/>
</dbReference>
<evidence type="ECO:0000256" key="4">
    <source>
        <dbReference type="ARBA" id="ARBA00022723"/>
    </source>
</evidence>
<dbReference type="Pfam" id="PF23023">
    <property type="entry name" value="Anti-Pycsar_Apyc1"/>
    <property type="match status" value="1"/>
</dbReference>
<feature type="binding site" evidence="8">
    <location>
        <position position="211"/>
    </location>
    <ligand>
        <name>Zn(2+)</name>
        <dbReference type="ChEBI" id="CHEBI:29105"/>
        <label>1</label>
        <note>catalytic</note>
    </ligand>
</feature>
<evidence type="ECO:0000256" key="2">
    <source>
        <dbReference type="ARBA" id="ARBA00022694"/>
    </source>
</evidence>
<keyword evidence="5 8" id="KW-0255">Endonuclease</keyword>
<organism evidence="10 11">
    <name type="scientific">Arachnia propionica</name>
    <dbReference type="NCBI Taxonomy" id="1750"/>
    <lineage>
        <taxon>Bacteria</taxon>
        <taxon>Bacillati</taxon>
        <taxon>Actinomycetota</taxon>
        <taxon>Actinomycetes</taxon>
        <taxon>Propionibacteriales</taxon>
        <taxon>Propionibacteriaceae</taxon>
        <taxon>Arachnia</taxon>
    </lineage>
</organism>
<keyword evidence="6 8" id="KW-0378">Hydrolase</keyword>
<evidence type="ECO:0000313" key="10">
    <source>
        <dbReference type="EMBL" id="RRD50807.1"/>
    </source>
</evidence>
<evidence type="ECO:0000256" key="5">
    <source>
        <dbReference type="ARBA" id="ARBA00022759"/>
    </source>
</evidence>
<keyword evidence="2 8" id="KW-0819">tRNA processing</keyword>
<protein>
    <recommendedName>
        <fullName evidence="8">Ribonuclease Z</fullName>
        <shortName evidence="8">RNase Z</shortName>
        <ecNumber evidence="8">3.1.26.11</ecNumber>
    </recommendedName>
    <alternativeName>
        <fullName evidence="8">tRNA 3 endonuclease</fullName>
    </alternativeName>
    <alternativeName>
        <fullName evidence="8">tRNase Z</fullName>
    </alternativeName>
</protein>
<feature type="binding site" evidence="8">
    <location>
        <position position="211"/>
    </location>
    <ligand>
        <name>Zn(2+)</name>
        <dbReference type="ChEBI" id="CHEBI:29105"/>
        <label>2</label>
        <note>catalytic</note>
    </ligand>
</feature>
<reference evidence="10 11" key="1">
    <citation type="submission" date="2018-11" db="EMBL/GenBank/DDBJ databases">
        <title>Genomes From Bacteria Associated with the Canine Oral Cavity: a Test Case for Automated Genome-Based Taxonomic Assignment.</title>
        <authorList>
            <person name="Coil D.A."/>
            <person name="Jospin G."/>
            <person name="Darling A.E."/>
            <person name="Wallis C."/>
            <person name="Davis I.J."/>
            <person name="Harris S."/>
            <person name="Eisen J.A."/>
            <person name="Holcombe L.J."/>
            <person name="O'Flynn C."/>
        </authorList>
    </citation>
    <scope>NUCLEOTIDE SEQUENCE [LARGE SCALE GENOMIC DNA]</scope>
    <source>
        <strain evidence="10 11">OH2822_COT-296</strain>
    </source>
</reference>
<dbReference type="InterPro" id="IPR013471">
    <property type="entry name" value="RNase_Z/BN"/>
</dbReference>
<evidence type="ECO:0000313" key="11">
    <source>
        <dbReference type="Proteomes" id="UP000280935"/>
    </source>
</evidence>
<dbReference type="GO" id="GO:0008270">
    <property type="term" value="F:zinc ion binding"/>
    <property type="evidence" value="ECO:0007669"/>
    <property type="project" value="UniProtKB-UniRule"/>
</dbReference>
<feature type="binding site" evidence="8">
    <location>
        <position position="67"/>
    </location>
    <ligand>
        <name>Zn(2+)</name>
        <dbReference type="ChEBI" id="CHEBI:29105"/>
        <label>2</label>
        <note>catalytic</note>
    </ligand>
</feature>
<feature type="binding site" evidence="8">
    <location>
        <position position="68"/>
    </location>
    <ligand>
        <name>Zn(2+)</name>
        <dbReference type="ChEBI" id="CHEBI:29105"/>
        <label>2</label>
        <note>catalytic</note>
    </ligand>
</feature>
<dbReference type="EC" id="3.1.26.11" evidence="8"/>
<evidence type="ECO:0000256" key="3">
    <source>
        <dbReference type="ARBA" id="ARBA00022722"/>
    </source>
</evidence>
<accession>A0A3P1WYQ2</accession>
<dbReference type="CDD" id="cd07717">
    <property type="entry name" value="RNaseZ_ZiPD-like_MBL-fold"/>
    <property type="match status" value="1"/>
</dbReference>
<feature type="domain" description="Metallo-beta-lactamase" evidence="9">
    <location>
        <begin position="203"/>
        <end position="270"/>
    </location>
</feature>
<evidence type="ECO:0000256" key="1">
    <source>
        <dbReference type="ARBA" id="ARBA00011738"/>
    </source>
</evidence>
<feature type="binding site" evidence="8">
    <location>
        <position position="269"/>
    </location>
    <ligand>
        <name>Zn(2+)</name>
        <dbReference type="ChEBI" id="CHEBI:29105"/>
        <label>2</label>
        <note>catalytic</note>
    </ligand>
</feature>
<dbReference type="InterPro" id="IPR036866">
    <property type="entry name" value="RibonucZ/Hydroxyglut_hydro"/>
</dbReference>
<dbReference type="Gene3D" id="3.60.15.10">
    <property type="entry name" value="Ribonuclease Z/Hydroxyacylglutathione hydrolase-like"/>
    <property type="match status" value="1"/>
</dbReference>
<dbReference type="Pfam" id="PF12706">
    <property type="entry name" value="Lactamase_B_2"/>
    <property type="match status" value="1"/>
</dbReference>
<dbReference type="PANTHER" id="PTHR46018">
    <property type="entry name" value="ZINC PHOSPHODIESTERASE ELAC PROTEIN 1"/>
    <property type="match status" value="1"/>
</dbReference>
<evidence type="ECO:0000259" key="9">
    <source>
        <dbReference type="Pfam" id="PF12706"/>
    </source>
</evidence>
<dbReference type="Proteomes" id="UP000280935">
    <property type="component" value="Unassembled WGS sequence"/>
</dbReference>
<dbReference type="PANTHER" id="PTHR46018:SF2">
    <property type="entry name" value="ZINC PHOSPHODIESTERASE ELAC PROTEIN 1"/>
    <property type="match status" value="1"/>
</dbReference>
<dbReference type="RefSeq" id="WP_125227079.1">
    <property type="nucleotide sequence ID" value="NZ_RQYT01000004.1"/>
</dbReference>
<keyword evidence="3 8" id="KW-0540">Nuclease</keyword>
<sequence>MSSHEFTALGTSSFLPTKLRNHNGYHLNWGGVGILFDCGEGTQRQLTHAGLGVRNIQVIALTHLHGDHCLGLPGVLQRISLEQPPHTVTVVYPAEGQEYVERLYRASIYHDQADVQFLPVRGSDELRNVLMTPQFLLRAVSLKHRVPAIGYRVEDLPARTMDGEELRRRGIRGPLVGQLQREGRIEVDGRVTTLDEVSSPRVGRSFAFVMDTEPCRGAELLAEDVDLMVMEATYANDCAALAPQHGHSTAEDAARVAVAAGARRLALTHFSTRYTDTTAHLAEAGAIHPDVVALSDLDRLPVGRR</sequence>
<dbReference type="AlphaFoldDB" id="A0A3P1WYQ2"/>
<feature type="binding site" evidence="8">
    <location>
        <position position="144"/>
    </location>
    <ligand>
        <name>Zn(2+)</name>
        <dbReference type="ChEBI" id="CHEBI:29105"/>
        <label>1</label>
        <note>catalytic</note>
    </ligand>
</feature>
<comment type="similarity">
    <text evidence="8">Belongs to the RNase Z family.</text>
</comment>
<comment type="subunit">
    <text evidence="1 8">Homodimer.</text>
</comment>
<dbReference type="InterPro" id="IPR001279">
    <property type="entry name" value="Metallo-B-lactamas"/>
</dbReference>
<dbReference type="EMBL" id="RQYT01000004">
    <property type="protein sequence ID" value="RRD50807.1"/>
    <property type="molecule type" value="Genomic_DNA"/>
</dbReference>
<dbReference type="HAMAP" id="MF_01818">
    <property type="entry name" value="RNase_Z_BN"/>
    <property type="match status" value="1"/>
</dbReference>
<dbReference type="GO" id="GO:0042781">
    <property type="term" value="F:3'-tRNA processing endoribonuclease activity"/>
    <property type="evidence" value="ECO:0007669"/>
    <property type="project" value="UniProtKB-UniRule"/>
</dbReference>
<evidence type="ECO:0000256" key="7">
    <source>
        <dbReference type="ARBA" id="ARBA00022833"/>
    </source>
</evidence>
<dbReference type="SUPFAM" id="SSF56281">
    <property type="entry name" value="Metallo-hydrolase/oxidoreductase"/>
    <property type="match status" value="1"/>
</dbReference>
<feature type="binding site" evidence="8">
    <location>
        <position position="65"/>
    </location>
    <ligand>
        <name>Zn(2+)</name>
        <dbReference type="ChEBI" id="CHEBI:29105"/>
        <label>1</label>
        <note>catalytic</note>
    </ligand>
</feature>
<proteinExistence type="inferred from homology"/>
<keyword evidence="7 8" id="KW-0862">Zinc</keyword>
<feature type="active site" description="Proton acceptor" evidence="8">
    <location>
        <position position="67"/>
    </location>
</feature>
<comment type="caution">
    <text evidence="10">The sequence shown here is derived from an EMBL/GenBank/DDBJ whole genome shotgun (WGS) entry which is preliminary data.</text>
</comment>
<comment type="function">
    <text evidence="8">Zinc phosphodiesterase, which displays some tRNA 3'-processing endonuclease activity. Probably involved in tRNA maturation, by removing a 3'-trailer from precursor tRNA.</text>
</comment>
<evidence type="ECO:0000256" key="6">
    <source>
        <dbReference type="ARBA" id="ARBA00022801"/>
    </source>
</evidence>